<sequence>MCVVLQLFLPHIGRIGLEKWMGHGPEKEVQIQFRGNANCVATCIERVPGVVVYEVGEDIHPRGGTSSSYERVDSTPECYILEQWCKNIKRRHTSIKSNYDEPSLEPRNINYDVMLSRAKVHYEDASGCDVLTAMLHSAYDKLEADMKEYKRNREVQCTLRHDDGSVRSLNDLQTPKPIRSRGRPKKQLGSVMDTKIANKKKKKENKSG</sequence>
<evidence type="ECO:0000256" key="1">
    <source>
        <dbReference type="SAM" id="MobiDB-lite"/>
    </source>
</evidence>
<reference evidence="2 3" key="1">
    <citation type="journal article" date="2023" name="Plants (Basel)">
        <title>Bridging the Gap: Combining Genomics and Transcriptomics Approaches to Understand Stylosanthes scabra, an Orphan Legume from the Brazilian Caatinga.</title>
        <authorList>
            <person name="Ferreira-Neto J.R.C."/>
            <person name="da Silva M.D."/>
            <person name="Binneck E."/>
            <person name="de Melo N.F."/>
            <person name="da Silva R.H."/>
            <person name="de Melo A.L.T.M."/>
            <person name="Pandolfi V."/>
            <person name="Bustamante F.O."/>
            <person name="Brasileiro-Vidal A.C."/>
            <person name="Benko-Iseppon A.M."/>
        </authorList>
    </citation>
    <scope>NUCLEOTIDE SEQUENCE [LARGE SCALE GENOMIC DNA]</scope>
    <source>
        <tissue evidence="2">Leaves</tissue>
    </source>
</reference>
<proteinExistence type="predicted"/>
<accession>A0ABU6TGJ9</accession>
<evidence type="ECO:0000313" key="2">
    <source>
        <dbReference type="EMBL" id="MED6147871.1"/>
    </source>
</evidence>
<dbReference type="Proteomes" id="UP001341840">
    <property type="component" value="Unassembled WGS sequence"/>
</dbReference>
<keyword evidence="3" id="KW-1185">Reference proteome</keyword>
<comment type="caution">
    <text evidence="2">The sequence shown here is derived from an EMBL/GenBank/DDBJ whole genome shotgun (WGS) entry which is preliminary data.</text>
</comment>
<organism evidence="2 3">
    <name type="scientific">Stylosanthes scabra</name>
    <dbReference type="NCBI Taxonomy" id="79078"/>
    <lineage>
        <taxon>Eukaryota</taxon>
        <taxon>Viridiplantae</taxon>
        <taxon>Streptophyta</taxon>
        <taxon>Embryophyta</taxon>
        <taxon>Tracheophyta</taxon>
        <taxon>Spermatophyta</taxon>
        <taxon>Magnoliopsida</taxon>
        <taxon>eudicotyledons</taxon>
        <taxon>Gunneridae</taxon>
        <taxon>Pentapetalae</taxon>
        <taxon>rosids</taxon>
        <taxon>fabids</taxon>
        <taxon>Fabales</taxon>
        <taxon>Fabaceae</taxon>
        <taxon>Papilionoideae</taxon>
        <taxon>50 kb inversion clade</taxon>
        <taxon>dalbergioids sensu lato</taxon>
        <taxon>Dalbergieae</taxon>
        <taxon>Pterocarpus clade</taxon>
        <taxon>Stylosanthes</taxon>
    </lineage>
</organism>
<feature type="compositionally biased region" description="Basic residues" evidence="1">
    <location>
        <begin position="197"/>
        <end position="208"/>
    </location>
</feature>
<protein>
    <submittedName>
        <fullName evidence="2">Uncharacterized protein</fullName>
    </submittedName>
</protein>
<gene>
    <name evidence="2" type="ORF">PIB30_047987</name>
</gene>
<name>A0ABU6TGJ9_9FABA</name>
<dbReference type="EMBL" id="JASCZI010090932">
    <property type="protein sequence ID" value="MED6147871.1"/>
    <property type="molecule type" value="Genomic_DNA"/>
</dbReference>
<evidence type="ECO:0000313" key="3">
    <source>
        <dbReference type="Proteomes" id="UP001341840"/>
    </source>
</evidence>
<feature type="region of interest" description="Disordered" evidence="1">
    <location>
        <begin position="165"/>
        <end position="208"/>
    </location>
</feature>